<reference evidence="11 12" key="1">
    <citation type="submission" date="2013-01" db="EMBL/GenBank/DDBJ databases">
        <authorList>
            <person name="Bench S."/>
        </authorList>
    </citation>
    <scope>NUCLEOTIDE SEQUENCE [LARGE SCALE GENOMIC DNA]</scope>
    <source>
        <strain evidence="11 12">WH 8502</strain>
    </source>
</reference>
<feature type="domain" description="Nucleoside transporter/FeoB GTPase Gate" evidence="10">
    <location>
        <begin position="88"/>
        <end position="186"/>
    </location>
</feature>
<feature type="domain" description="Concentrative nucleoside transporter N-terminal" evidence="8">
    <location>
        <begin position="8"/>
        <end position="80"/>
    </location>
</feature>
<feature type="transmembrane region" description="Helical" evidence="7">
    <location>
        <begin position="6"/>
        <end position="25"/>
    </location>
</feature>
<feature type="transmembrane region" description="Helical" evidence="7">
    <location>
        <begin position="381"/>
        <end position="401"/>
    </location>
</feature>
<comment type="caution">
    <text evidence="11">The sequence shown here is derived from an EMBL/GenBank/DDBJ whole genome shotgun (WGS) entry which is preliminary data.</text>
</comment>
<evidence type="ECO:0000259" key="8">
    <source>
        <dbReference type="Pfam" id="PF01773"/>
    </source>
</evidence>
<dbReference type="InterPro" id="IPR011642">
    <property type="entry name" value="Gate_dom"/>
</dbReference>
<dbReference type="InterPro" id="IPR018270">
    <property type="entry name" value="C_nuclsd_transpt_met_bac"/>
</dbReference>
<evidence type="ECO:0000256" key="6">
    <source>
        <dbReference type="ARBA" id="ARBA00023136"/>
    </source>
</evidence>
<protein>
    <recommendedName>
        <fullName evidence="7">Nucleoside permease</fullName>
    </recommendedName>
</protein>
<keyword evidence="4 7" id="KW-0812">Transmembrane</keyword>
<dbReference type="Pfam" id="PF01773">
    <property type="entry name" value="Nucleos_tra2_N"/>
    <property type="match status" value="1"/>
</dbReference>
<dbReference type="Pfam" id="PF07670">
    <property type="entry name" value="Gate"/>
    <property type="match status" value="1"/>
</dbReference>
<name>T2IDV3_CROWT</name>
<dbReference type="PANTHER" id="PTHR10590:SF4">
    <property type="entry name" value="SOLUTE CARRIER FAMILY 28 MEMBER 3"/>
    <property type="match status" value="1"/>
</dbReference>
<dbReference type="InterPro" id="IPR008276">
    <property type="entry name" value="C_nuclsd_transpt"/>
</dbReference>
<keyword evidence="7" id="KW-0813">Transport</keyword>
<keyword evidence="3" id="KW-1003">Cell membrane</keyword>
<dbReference type="PANTHER" id="PTHR10590">
    <property type="entry name" value="SODIUM/NUCLEOSIDE COTRANSPORTER"/>
    <property type="match status" value="1"/>
</dbReference>
<evidence type="ECO:0000256" key="4">
    <source>
        <dbReference type="ARBA" id="ARBA00022692"/>
    </source>
</evidence>
<dbReference type="Pfam" id="PF07662">
    <property type="entry name" value="Nucleos_tra2_C"/>
    <property type="match status" value="1"/>
</dbReference>
<dbReference type="EMBL" id="CAQK01000514">
    <property type="protein sequence ID" value="CCQ51711.1"/>
    <property type="molecule type" value="Genomic_DNA"/>
</dbReference>
<feature type="domain" description="Concentrative nucleoside transporter C-terminal" evidence="9">
    <location>
        <begin position="191"/>
        <end position="399"/>
    </location>
</feature>
<evidence type="ECO:0000256" key="1">
    <source>
        <dbReference type="ARBA" id="ARBA00004651"/>
    </source>
</evidence>
<dbReference type="AlphaFoldDB" id="T2IDV3"/>
<keyword evidence="5 7" id="KW-1133">Transmembrane helix</keyword>
<comment type="subcellular location">
    <subcellularLocation>
        <location evidence="1">Cell membrane</location>
        <topology evidence="1">Multi-pass membrane protein</topology>
    </subcellularLocation>
</comment>
<dbReference type="GO" id="GO:0005415">
    <property type="term" value="F:nucleoside:sodium symporter activity"/>
    <property type="evidence" value="ECO:0007669"/>
    <property type="project" value="TreeGrafter"/>
</dbReference>
<feature type="transmembrane region" description="Helical" evidence="7">
    <location>
        <begin position="32"/>
        <end position="56"/>
    </location>
</feature>
<feature type="transmembrane region" description="Helical" evidence="7">
    <location>
        <begin position="163"/>
        <end position="185"/>
    </location>
</feature>
<reference evidence="11 12" key="2">
    <citation type="submission" date="2013-09" db="EMBL/GenBank/DDBJ databases">
        <title>Whole genome comparison of six Crocosphaera watsonii strains with differing phenotypes.</title>
        <authorList>
            <person name="Bench S.R."/>
            <person name="Heller P."/>
            <person name="Frank I."/>
            <person name="Arciniega M."/>
            <person name="Shilova I.N."/>
            <person name="Zehr J.P."/>
        </authorList>
    </citation>
    <scope>NUCLEOTIDE SEQUENCE [LARGE SCALE GENOMIC DNA]</scope>
    <source>
        <strain evidence="11 12">WH 8502</strain>
    </source>
</reference>
<dbReference type="NCBIfam" id="TIGR00804">
    <property type="entry name" value="nupC"/>
    <property type="match status" value="1"/>
</dbReference>
<sequence length="402" mass="43242">MEHLISLLGLVVFLGFAYLVSYERLLIPWKTVAWGLCLQFILAIFILKTPFGLAIFEWLGNTVKTFLDYSDVGAKFVFGETFQEHFIAFKVLPTIIFFASFIAILYHYGILPRVVGMISWIMMRTMKTSGAETLSCASNIFVGCTEAPLMIKPYIKSLTLSELHAIMTGGFATIAGGVMAAYIAMGISPTHLISASVMSAPAALAISKIMYPETNKSETKGEEILEIKSPYTNAIDAATNGALEGLKLSLNVGAMLIAILGLVALINGILGAIGQPLGLSSLSLELIFSYLLAPVAWLMGVPWQDCLQVGILLGKKTIINEFIAYLDLKNLMAENTISPRSQIIATYALCGFSNLGTIGIQIGGISAIAPNRQQDLAKLGLRTMIAGSLACFLTACIAGFLL</sequence>
<feature type="transmembrane region" description="Helical" evidence="7">
    <location>
        <begin position="282"/>
        <end position="303"/>
    </location>
</feature>
<dbReference type="InterPro" id="IPR011657">
    <property type="entry name" value="CNT_C_dom"/>
</dbReference>
<gene>
    <name evidence="11" type="ORF">CWATWH8502_431</name>
</gene>
<feature type="transmembrane region" description="Helical" evidence="7">
    <location>
        <begin position="248"/>
        <end position="270"/>
    </location>
</feature>
<evidence type="ECO:0000259" key="10">
    <source>
        <dbReference type="Pfam" id="PF07670"/>
    </source>
</evidence>
<dbReference type="InterPro" id="IPR002668">
    <property type="entry name" value="CNT_N_dom"/>
</dbReference>
<comment type="similarity">
    <text evidence="2 7">Belongs to the concentrative nucleoside transporter (CNT) (TC 2.A.41) family.</text>
</comment>
<evidence type="ECO:0000256" key="3">
    <source>
        <dbReference type="ARBA" id="ARBA00022475"/>
    </source>
</evidence>
<evidence type="ECO:0000256" key="2">
    <source>
        <dbReference type="ARBA" id="ARBA00009033"/>
    </source>
</evidence>
<organism evidence="11 12">
    <name type="scientific">Crocosphaera watsonii WH 8502</name>
    <dbReference type="NCBI Taxonomy" id="423474"/>
    <lineage>
        <taxon>Bacteria</taxon>
        <taxon>Bacillati</taxon>
        <taxon>Cyanobacteriota</taxon>
        <taxon>Cyanophyceae</taxon>
        <taxon>Oscillatoriophycideae</taxon>
        <taxon>Chroococcales</taxon>
        <taxon>Aphanothecaceae</taxon>
        <taxon>Crocosphaera</taxon>
    </lineage>
</organism>
<evidence type="ECO:0000313" key="11">
    <source>
        <dbReference type="EMBL" id="CCQ51711.1"/>
    </source>
</evidence>
<dbReference type="GO" id="GO:0005886">
    <property type="term" value="C:plasma membrane"/>
    <property type="evidence" value="ECO:0007669"/>
    <property type="project" value="UniProtKB-SubCell"/>
</dbReference>
<evidence type="ECO:0000313" key="12">
    <source>
        <dbReference type="Proteomes" id="UP000018348"/>
    </source>
</evidence>
<evidence type="ECO:0000259" key="9">
    <source>
        <dbReference type="Pfam" id="PF07662"/>
    </source>
</evidence>
<feature type="transmembrane region" description="Helical" evidence="7">
    <location>
        <begin position="87"/>
        <end position="110"/>
    </location>
</feature>
<proteinExistence type="inferred from homology"/>
<keyword evidence="6 7" id="KW-0472">Membrane</keyword>
<evidence type="ECO:0000256" key="5">
    <source>
        <dbReference type="ARBA" id="ARBA00022989"/>
    </source>
</evidence>
<evidence type="ECO:0000256" key="7">
    <source>
        <dbReference type="RuleBase" id="RU362018"/>
    </source>
</evidence>
<dbReference type="Proteomes" id="UP000018348">
    <property type="component" value="Unassembled WGS sequence"/>
</dbReference>
<feature type="transmembrane region" description="Helical" evidence="7">
    <location>
        <begin position="344"/>
        <end position="369"/>
    </location>
</feature>
<dbReference type="RefSeq" id="WP_021830909.1">
    <property type="nucleotide sequence ID" value="NZ_CAQK01000514.1"/>
</dbReference>
<accession>T2IDV3</accession>